<dbReference type="RefSeq" id="XP_033660602.1">
    <property type="nucleotide sequence ID" value="XM_033818945.1"/>
</dbReference>
<dbReference type="OrthoDB" id="3625729at2759"/>
<keyword evidence="2" id="KW-1185">Reference proteome</keyword>
<evidence type="ECO:0000313" key="2">
    <source>
        <dbReference type="Proteomes" id="UP000799537"/>
    </source>
</evidence>
<reference evidence="1" key="1">
    <citation type="journal article" date="2020" name="Stud. Mycol.">
        <title>101 Dothideomycetes genomes: a test case for predicting lifestyles and emergence of pathogens.</title>
        <authorList>
            <person name="Haridas S."/>
            <person name="Albert R."/>
            <person name="Binder M."/>
            <person name="Bloem J."/>
            <person name="Labutti K."/>
            <person name="Salamov A."/>
            <person name="Andreopoulos B."/>
            <person name="Baker S."/>
            <person name="Barry K."/>
            <person name="Bills G."/>
            <person name="Bluhm B."/>
            <person name="Cannon C."/>
            <person name="Castanera R."/>
            <person name="Culley D."/>
            <person name="Daum C."/>
            <person name="Ezra D."/>
            <person name="Gonzalez J."/>
            <person name="Henrissat B."/>
            <person name="Kuo A."/>
            <person name="Liang C."/>
            <person name="Lipzen A."/>
            <person name="Lutzoni F."/>
            <person name="Magnuson J."/>
            <person name="Mondo S."/>
            <person name="Nolan M."/>
            <person name="Ohm R."/>
            <person name="Pangilinan J."/>
            <person name="Park H.-J."/>
            <person name="Ramirez L."/>
            <person name="Alfaro M."/>
            <person name="Sun H."/>
            <person name="Tritt A."/>
            <person name="Yoshinaga Y."/>
            <person name="Zwiers L.-H."/>
            <person name="Turgeon B."/>
            <person name="Goodwin S."/>
            <person name="Spatafora J."/>
            <person name="Crous P."/>
            <person name="Grigoriev I."/>
        </authorList>
    </citation>
    <scope>NUCLEOTIDE SEQUENCE</scope>
    <source>
        <strain evidence="1">ATCC 36951</strain>
    </source>
</reference>
<sequence>MDDEAMDGPPSYYDSLPSYKTVSTLALEQVDSFFREQPLPPIINYFVRSNRAPSAWKLLSGPCLSNATTVINTEPLRKRRYRILYPPGYEDVFLHKSIWMSNADALPRYFVELHGRNRYEPEPIAIMGPCDHDEDATDEVKDIAAAYVPRVCSRIEDEVSKTTRYSTFCEMEYFSWDWRCKTENARLDMRHLIDKGKERCAVSEGLVLQLERFLGFVDKQGIYPEVIRILRKQVAGASMRLERLRL</sequence>
<gene>
    <name evidence="1" type="ORF">M409DRAFT_70886</name>
</gene>
<dbReference type="Proteomes" id="UP000799537">
    <property type="component" value="Unassembled WGS sequence"/>
</dbReference>
<protein>
    <submittedName>
        <fullName evidence="1">Uncharacterized protein</fullName>
    </submittedName>
</protein>
<evidence type="ECO:0000313" key="1">
    <source>
        <dbReference type="EMBL" id="KAF2159713.1"/>
    </source>
</evidence>
<name>A0A6A6BYL6_ZASCE</name>
<dbReference type="AlphaFoldDB" id="A0A6A6BYL6"/>
<accession>A0A6A6BYL6</accession>
<dbReference type="GeneID" id="54572217"/>
<proteinExistence type="predicted"/>
<dbReference type="EMBL" id="ML993634">
    <property type="protein sequence ID" value="KAF2159713.1"/>
    <property type="molecule type" value="Genomic_DNA"/>
</dbReference>
<organism evidence="1 2">
    <name type="scientific">Zasmidium cellare ATCC 36951</name>
    <dbReference type="NCBI Taxonomy" id="1080233"/>
    <lineage>
        <taxon>Eukaryota</taxon>
        <taxon>Fungi</taxon>
        <taxon>Dikarya</taxon>
        <taxon>Ascomycota</taxon>
        <taxon>Pezizomycotina</taxon>
        <taxon>Dothideomycetes</taxon>
        <taxon>Dothideomycetidae</taxon>
        <taxon>Mycosphaerellales</taxon>
        <taxon>Mycosphaerellaceae</taxon>
        <taxon>Zasmidium</taxon>
    </lineage>
</organism>